<feature type="non-terminal residue" evidence="1">
    <location>
        <position position="1"/>
    </location>
</feature>
<reference evidence="1" key="1">
    <citation type="submission" date="2018-05" db="EMBL/GenBank/DDBJ databases">
        <authorList>
            <person name="Lanie J.A."/>
            <person name="Ng W.-L."/>
            <person name="Kazmierczak K.M."/>
            <person name="Andrzejewski T.M."/>
            <person name="Davidsen T.M."/>
            <person name="Wayne K.J."/>
            <person name="Tettelin H."/>
            <person name="Glass J.I."/>
            <person name="Rusch D."/>
            <person name="Podicherti R."/>
            <person name="Tsui H.-C.T."/>
            <person name="Winkler M.E."/>
        </authorList>
    </citation>
    <scope>NUCLEOTIDE SEQUENCE</scope>
</reference>
<dbReference type="AlphaFoldDB" id="A0A382KU81"/>
<name>A0A382KU81_9ZZZZ</name>
<evidence type="ECO:0000313" key="1">
    <source>
        <dbReference type="EMBL" id="SVC27936.1"/>
    </source>
</evidence>
<protein>
    <submittedName>
        <fullName evidence="1">Uncharacterized protein</fullName>
    </submittedName>
</protein>
<proteinExistence type="predicted"/>
<sequence>VTPHPVTDDDGRLDGKFQVRGMTALVEDV</sequence>
<organism evidence="1">
    <name type="scientific">marine metagenome</name>
    <dbReference type="NCBI Taxonomy" id="408172"/>
    <lineage>
        <taxon>unclassified sequences</taxon>
        <taxon>metagenomes</taxon>
        <taxon>ecological metagenomes</taxon>
    </lineage>
</organism>
<accession>A0A382KU81</accession>
<feature type="non-terminal residue" evidence="1">
    <location>
        <position position="29"/>
    </location>
</feature>
<gene>
    <name evidence="1" type="ORF">METZ01_LOCUS280790</name>
</gene>
<dbReference type="EMBL" id="UINC01082821">
    <property type="protein sequence ID" value="SVC27936.1"/>
    <property type="molecule type" value="Genomic_DNA"/>
</dbReference>